<gene>
    <name evidence="2" type="ORF">EGW08_021969</name>
</gene>
<evidence type="ECO:0000313" key="2">
    <source>
        <dbReference type="EMBL" id="RUS70292.1"/>
    </source>
</evidence>
<evidence type="ECO:0000313" key="3">
    <source>
        <dbReference type="Proteomes" id="UP000271974"/>
    </source>
</evidence>
<dbReference type="Proteomes" id="UP000271974">
    <property type="component" value="Unassembled WGS sequence"/>
</dbReference>
<sequence length="148" mass="15870">MPSPPPFSAAPKPSPDPFDKAPSPLPKLSIPVPIPCSVLRKKSPRPEGPPSKSNNNPISLFSNPVVTSLRYCLAAKFSNPCCSIMSIIPIAILCFSDTEYRSLLNRPVGSCCASFSLKLTDSTTVRVLILERMCFSNSSCANLSLSVV</sequence>
<organism evidence="2 3">
    <name type="scientific">Elysia chlorotica</name>
    <name type="common">Eastern emerald elysia</name>
    <name type="synonym">Sea slug</name>
    <dbReference type="NCBI Taxonomy" id="188477"/>
    <lineage>
        <taxon>Eukaryota</taxon>
        <taxon>Metazoa</taxon>
        <taxon>Spiralia</taxon>
        <taxon>Lophotrochozoa</taxon>
        <taxon>Mollusca</taxon>
        <taxon>Gastropoda</taxon>
        <taxon>Heterobranchia</taxon>
        <taxon>Euthyneura</taxon>
        <taxon>Panpulmonata</taxon>
        <taxon>Sacoglossa</taxon>
        <taxon>Placobranchoidea</taxon>
        <taxon>Plakobranchidae</taxon>
        <taxon>Elysia</taxon>
    </lineage>
</organism>
<name>A0A3S1ARU7_ELYCH</name>
<dbReference type="AlphaFoldDB" id="A0A3S1ARU7"/>
<comment type="caution">
    <text evidence="2">The sequence shown here is derived from an EMBL/GenBank/DDBJ whole genome shotgun (WGS) entry which is preliminary data.</text>
</comment>
<protein>
    <submittedName>
        <fullName evidence="2">Uncharacterized protein</fullName>
    </submittedName>
</protein>
<evidence type="ECO:0000256" key="1">
    <source>
        <dbReference type="SAM" id="MobiDB-lite"/>
    </source>
</evidence>
<keyword evidence="3" id="KW-1185">Reference proteome</keyword>
<feature type="region of interest" description="Disordered" evidence="1">
    <location>
        <begin position="1"/>
        <end position="59"/>
    </location>
</feature>
<feature type="compositionally biased region" description="Pro residues" evidence="1">
    <location>
        <begin position="1"/>
        <end position="16"/>
    </location>
</feature>
<proteinExistence type="predicted"/>
<dbReference type="EMBL" id="RQTK01001446">
    <property type="protein sequence ID" value="RUS70292.1"/>
    <property type="molecule type" value="Genomic_DNA"/>
</dbReference>
<accession>A0A3S1ARU7</accession>
<reference evidence="2 3" key="1">
    <citation type="submission" date="2019-01" db="EMBL/GenBank/DDBJ databases">
        <title>A draft genome assembly of the solar-powered sea slug Elysia chlorotica.</title>
        <authorList>
            <person name="Cai H."/>
            <person name="Li Q."/>
            <person name="Fang X."/>
            <person name="Li J."/>
            <person name="Curtis N.E."/>
            <person name="Altenburger A."/>
            <person name="Shibata T."/>
            <person name="Feng M."/>
            <person name="Maeda T."/>
            <person name="Schwartz J.A."/>
            <person name="Shigenobu S."/>
            <person name="Lundholm N."/>
            <person name="Nishiyama T."/>
            <person name="Yang H."/>
            <person name="Hasebe M."/>
            <person name="Li S."/>
            <person name="Pierce S.K."/>
            <person name="Wang J."/>
        </authorList>
    </citation>
    <scope>NUCLEOTIDE SEQUENCE [LARGE SCALE GENOMIC DNA]</scope>
    <source>
        <strain evidence="2">EC2010</strain>
        <tissue evidence="2">Whole organism of an adult</tissue>
    </source>
</reference>